<organism evidence="2 3">
    <name type="scientific">candidate division TA06 bacterium</name>
    <dbReference type="NCBI Taxonomy" id="2250710"/>
    <lineage>
        <taxon>Bacteria</taxon>
        <taxon>Bacteria division TA06</taxon>
    </lineage>
</organism>
<feature type="non-terminal residue" evidence="2">
    <location>
        <position position="372"/>
    </location>
</feature>
<dbReference type="AlphaFoldDB" id="A0A660S4B2"/>
<feature type="transmembrane region" description="Helical" evidence="1">
    <location>
        <begin position="69"/>
        <end position="96"/>
    </location>
</feature>
<feature type="transmembrane region" description="Helical" evidence="1">
    <location>
        <begin position="38"/>
        <end position="57"/>
    </location>
</feature>
<feature type="transmembrane region" description="Helical" evidence="1">
    <location>
        <begin position="202"/>
        <end position="218"/>
    </location>
</feature>
<evidence type="ECO:0000256" key="1">
    <source>
        <dbReference type="SAM" id="Phobius"/>
    </source>
</evidence>
<feature type="transmembrane region" description="Helical" evidence="1">
    <location>
        <begin position="108"/>
        <end position="132"/>
    </location>
</feature>
<feature type="transmembrane region" description="Helical" evidence="1">
    <location>
        <begin position="176"/>
        <end position="196"/>
    </location>
</feature>
<keyword evidence="1" id="KW-0472">Membrane</keyword>
<accession>A0A660S4B2</accession>
<feature type="transmembrane region" description="Helical" evidence="1">
    <location>
        <begin position="14"/>
        <end position="31"/>
    </location>
</feature>
<comment type="caution">
    <text evidence="2">The sequence shown here is derived from an EMBL/GenBank/DDBJ whole genome shotgun (WGS) entry which is preliminary data.</text>
</comment>
<evidence type="ECO:0000313" key="3">
    <source>
        <dbReference type="Proteomes" id="UP000282321"/>
    </source>
</evidence>
<reference evidence="2 3" key="1">
    <citation type="submission" date="2018-06" db="EMBL/GenBank/DDBJ databases">
        <title>Extensive metabolic versatility and redundancy in microbially diverse, dynamic hydrothermal sediments.</title>
        <authorList>
            <person name="Dombrowski N."/>
            <person name="Teske A."/>
            <person name="Baker B.J."/>
        </authorList>
    </citation>
    <scope>NUCLEOTIDE SEQUENCE [LARGE SCALE GENOMIC DNA]</scope>
    <source>
        <strain evidence="2">B35_G9</strain>
    </source>
</reference>
<sequence>MILFFNQDIDRFKPLYYIILIITGFLLATKIPQFVLDANLIILLSSVLIIGVIPLKFGKQFDFALNSGFVFITVLKFGLDKTVLPLLAILFLSYIIKLNRKNTIKKTVYISGFNTILIVLTNILGMLFYNLIRGLMPTFISVFLPWLLVISINIGIIYIYRKTYKSKFNFMDKNNIYFGILSAFIYAIAFIGLHILLKYGTSFYIIYIVAIILFFLYLRTIQINNKAISVFLESLEKVNKINLKNENGDLKEFTIRFYNKLSEYIPLSCISLTEKSEQNNSIVYCKNIDEKKTVINGIKELNKNKRRSGISTIKGEPDKYSISYELEMSDNRKLFISYLDNNINTLKENRIFFDLLRKKIEIIIENIDLYDK</sequence>
<protein>
    <submittedName>
        <fullName evidence="2">Uncharacterized protein</fullName>
    </submittedName>
</protein>
<dbReference type="Proteomes" id="UP000282321">
    <property type="component" value="Unassembled WGS sequence"/>
</dbReference>
<keyword evidence="1" id="KW-0812">Transmembrane</keyword>
<evidence type="ECO:0000313" key="2">
    <source>
        <dbReference type="EMBL" id="RKX64371.1"/>
    </source>
</evidence>
<gene>
    <name evidence="2" type="ORF">DRP44_08415</name>
</gene>
<name>A0A660S4B2_UNCT6</name>
<feature type="transmembrane region" description="Helical" evidence="1">
    <location>
        <begin position="138"/>
        <end position="160"/>
    </location>
</feature>
<dbReference type="EMBL" id="QNBC01000168">
    <property type="protein sequence ID" value="RKX64371.1"/>
    <property type="molecule type" value="Genomic_DNA"/>
</dbReference>
<keyword evidence="1" id="KW-1133">Transmembrane helix</keyword>
<proteinExistence type="predicted"/>